<dbReference type="EMBL" id="MK072443">
    <property type="protein sequence ID" value="AYV85236.1"/>
    <property type="molecule type" value="Genomic_DNA"/>
</dbReference>
<feature type="domain" description="Cupin type-2" evidence="1">
    <location>
        <begin position="35"/>
        <end position="108"/>
    </location>
</feature>
<name>A0A3G5ADD7_9VIRU</name>
<dbReference type="PANTHER" id="PTHR43346:SF1">
    <property type="entry name" value="QUERCETIN 2,3-DIOXYGENASE-RELATED"/>
    <property type="match status" value="1"/>
</dbReference>
<reference evidence="2" key="1">
    <citation type="submission" date="2018-10" db="EMBL/GenBank/DDBJ databases">
        <title>Hidden diversity of soil giant viruses.</title>
        <authorList>
            <person name="Schulz F."/>
            <person name="Alteio L."/>
            <person name="Goudeau D."/>
            <person name="Ryan E.M."/>
            <person name="Malmstrom R.R."/>
            <person name="Blanchard J."/>
            <person name="Woyke T."/>
        </authorList>
    </citation>
    <scope>NUCLEOTIDE SEQUENCE</scope>
    <source>
        <strain evidence="2">SAV1</strain>
    </source>
</reference>
<proteinExistence type="predicted"/>
<dbReference type="Gene3D" id="2.60.120.10">
    <property type="entry name" value="Jelly Rolls"/>
    <property type="match status" value="1"/>
</dbReference>
<evidence type="ECO:0000313" key="2">
    <source>
        <dbReference type="EMBL" id="AYV85236.1"/>
    </source>
</evidence>
<sequence length="139" mass="16321">MSNQKVFVINIEEETIKNTFFRRVLFTSNNQQLVVMSLKPKEDIPLEIHPKHDQFIRVEQGNGIAIIGKDQNIEHKLSDGFSITIPANTWHRIVNTSSKKDLKLYTIYSPPEHQPCKVDIDNYKQKYLKYKSKYLESKK</sequence>
<dbReference type="SUPFAM" id="SSF51182">
    <property type="entry name" value="RmlC-like cupins"/>
    <property type="match status" value="1"/>
</dbReference>
<evidence type="ECO:0000259" key="1">
    <source>
        <dbReference type="Pfam" id="PF07883"/>
    </source>
</evidence>
<dbReference type="PANTHER" id="PTHR43346">
    <property type="entry name" value="LIGAND BINDING DOMAIN PROTEIN, PUTATIVE (AFU_ORTHOLOGUE AFUA_6G14370)-RELATED"/>
    <property type="match status" value="1"/>
</dbReference>
<dbReference type="Pfam" id="PF07883">
    <property type="entry name" value="Cupin_2"/>
    <property type="match status" value="1"/>
</dbReference>
<dbReference type="CDD" id="cd02223">
    <property type="entry name" value="cupin_Bh2720-like"/>
    <property type="match status" value="1"/>
</dbReference>
<dbReference type="InterPro" id="IPR052538">
    <property type="entry name" value="Flavonoid_dioxygenase-like"/>
</dbReference>
<accession>A0A3G5ADD7</accession>
<dbReference type="InterPro" id="IPR014710">
    <property type="entry name" value="RmlC-like_jellyroll"/>
</dbReference>
<dbReference type="GO" id="GO:0016853">
    <property type="term" value="F:isomerase activity"/>
    <property type="evidence" value="ECO:0007669"/>
    <property type="project" value="UniProtKB-KW"/>
</dbReference>
<dbReference type="InterPro" id="IPR011051">
    <property type="entry name" value="RmlC_Cupin_sf"/>
</dbReference>
<dbReference type="InterPro" id="IPR013096">
    <property type="entry name" value="Cupin_2"/>
</dbReference>
<keyword evidence="2" id="KW-0413">Isomerase</keyword>
<gene>
    <name evidence="2" type="ORF">Satyrvirus7_30</name>
</gene>
<organism evidence="2">
    <name type="scientific">Satyrvirus sp</name>
    <dbReference type="NCBI Taxonomy" id="2487771"/>
    <lineage>
        <taxon>Viruses</taxon>
        <taxon>Varidnaviria</taxon>
        <taxon>Bamfordvirae</taxon>
        <taxon>Nucleocytoviricota</taxon>
        <taxon>Megaviricetes</taxon>
        <taxon>Imitervirales</taxon>
        <taxon>Mimiviridae</taxon>
        <taxon>Megamimivirinae</taxon>
    </lineage>
</organism>
<protein>
    <submittedName>
        <fullName evidence="2">Mannose-6P isomerase</fullName>
    </submittedName>
</protein>